<reference evidence="3" key="1">
    <citation type="submission" date="2017-09" db="EMBL/GenBank/DDBJ databases">
        <title>Depth-based differentiation of microbial function through sediment-hosted aquifers and enrichment of novel symbionts in the deep terrestrial subsurface.</title>
        <authorList>
            <person name="Probst A.J."/>
            <person name="Ladd B."/>
            <person name="Jarett J.K."/>
            <person name="Geller-Mcgrath D.E."/>
            <person name="Sieber C.M.K."/>
            <person name="Emerson J.B."/>
            <person name="Anantharaman K."/>
            <person name="Thomas B.C."/>
            <person name="Malmstrom R."/>
            <person name="Stieglmeier M."/>
            <person name="Klingl A."/>
            <person name="Woyke T."/>
            <person name="Ryan C.M."/>
            <person name="Banfield J.F."/>
        </authorList>
    </citation>
    <scope>NUCLEOTIDE SEQUENCE [LARGE SCALE GENOMIC DNA]</scope>
</reference>
<gene>
    <name evidence="2" type="ORF">CO054_00410</name>
</gene>
<dbReference type="Proteomes" id="UP000229816">
    <property type="component" value="Unassembled WGS sequence"/>
</dbReference>
<feature type="transmembrane region" description="Helical" evidence="1">
    <location>
        <begin position="6"/>
        <end position="24"/>
    </location>
</feature>
<proteinExistence type="predicted"/>
<comment type="caution">
    <text evidence="2">The sequence shown here is derived from an EMBL/GenBank/DDBJ whole genome shotgun (WGS) entry which is preliminary data.</text>
</comment>
<evidence type="ECO:0000256" key="1">
    <source>
        <dbReference type="SAM" id="Phobius"/>
    </source>
</evidence>
<keyword evidence="1" id="KW-0812">Transmembrane</keyword>
<keyword evidence="1" id="KW-0472">Membrane</keyword>
<dbReference type="AlphaFoldDB" id="A0A2M8ETD9"/>
<evidence type="ECO:0000313" key="3">
    <source>
        <dbReference type="Proteomes" id="UP000229816"/>
    </source>
</evidence>
<evidence type="ECO:0000313" key="2">
    <source>
        <dbReference type="EMBL" id="PJC28385.1"/>
    </source>
</evidence>
<name>A0A2M8ETD9_9BACT</name>
<keyword evidence="1" id="KW-1133">Transmembrane helix</keyword>
<dbReference type="EMBL" id="PFSF01000011">
    <property type="protein sequence ID" value="PJC28385.1"/>
    <property type="molecule type" value="Genomic_DNA"/>
</dbReference>
<sequence>MKKALPIVILIVIVALLVGGWMFLKKGKGGVSLPIPGEIKKEAGQEGESFTGKLKDAVARGLPMKCTYTQDSTTGTSYIKGSKVYAEITAQGKEGYIIMVDKCMWTWNKGESQGIKMCFEENVWEGEEGAGSAPTEAEYNCAPALVSDSQFSPPANVKFVDVEEMIGGAGE</sequence>
<accession>A0A2M8ETD9</accession>
<protein>
    <submittedName>
        <fullName evidence="2">Uncharacterized protein</fullName>
    </submittedName>
</protein>
<organism evidence="2 3">
    <name type="scientific">Candidatus Shapirobacteria bacterium CG_4_9_14_0_2_um_filter_39_11</name>
    <dbReference type="NCBI Taxonomy" id="1974478"/>
    <lineage>
        <taxon>Bacteria</taxon>
        <taxon>Candidatus Shapironibacteriota</taxon>
    </lineage>
</organism>